<dbReference type="Gene3D" id="3.40.1000.10">
    <property type="entry name" value="Mog1/PsbP, alpha/beta/alpha sandwich"/>
    <property type="match status" value="1"/>
</dbReference>
<dbReference type="Pfam" id="PF10077">
    <property type="entry name" value="DUF2314"/>
    <property type="match status" value="1"/>
</dbReference>
<sequence>MKKQLIKTFLLFGLVLLNNFGVAQTSNDASLSENAPTDKPHSIKNSEQLKRYEELIEPYVQQAKASLPDAKEKYLNGLKDGQAFFLTTRIYDANGNYEQIFVRVTNWGDSNITGTIANELNTVKNYSYGQLIKFPENAVLDWLITNPDGTEDGNYVGKFLDSLNASNNDQHNRYEMQGHSISVALPDDWLFTSLSGGAAFKAQSNCSGKEFCNNIVFTFIGNSTNSTEEEFGRMLVSQLPRQFQKYELHNQSDTTVNNIKYRVIDYSVVQPDGNYNSTSLIKSYKQRVVIINYTAKAKKKKSYKEDRDLFFSVIETIEIEE</sequence>
<feature type="signal peptide" evidence="1">
    <location>
        <begin position="1"/>
        <end position="23"/>
    </location>
</feature>
<dbReference type="Proteomes" id="UP000662783">
    <property type="component" value="Chromosome"/>
</dbReference>
<feature type="chain" id="PRO_5037399480" evidence="1">
    <location>
        <begin position="24"/>
        <end position="321"/>
    </location>
</feature>
<gene>
    <name evidence="3" type="ORF">JR347_07905</name>
</gene>
<evidence type="ECO:0000313" key="4">
    <source>
        <dbReference type="Proteomes" id="UP000662783"/>
    </source>
</evidence>
<dbReference type="KEGG" id="fuv:JR347_07905"/>
<organism evidence="3 4">
    <name type="scientific">Fulvivirga lutea</name>
    <dbReference type="NCBI Taxonomy" id="2810512"/>
    <lineage>
        <taxon>Bacteria</taxon>
        <taxon>Pseudomonadati</taxon>
        <taxon>Bacteroidota</taxon>
        <taxon>Cytophagia</taxon>
        <taxon>Cytophagales</taxon>
        <taxon>Fulvivirgaceae</taxon>
        <taxon>Fulvivirga</taxon>
    </lineage>
</organism>
<accession>A0A974WI56</accession>
<evidence type="ECO:0000259" key="2">
    <source>
        <dbReference type="Pfam" id="PF10077"/>
    </source>
</evidence>
<proteinExistence type="predicted"/>
<dbReference type="InterPro" id="IPR018756">
    <property type="entry name" value="DUF2314"/>
</dbReference>
<dbReference type="AlphaFoldDB" id="A0A974WI56"/>
<name>A0A974WI56_9BACT</name>
<keyword evidence="1" id="KW-0732">Signal</keyword>
<dbReference type="EMBL" id="CP070608">
    <property type="protein sequence ID" value="QSE98998.1"/>
    <property type="molecule type" value="Genomic_DNA"/>
</dbReference>
<evidence type="ECO:0000313" key="3">
    <source>
        <dbReference type="EMBL" id="QSE98998.1"/>
    </source>
</evidence>
<protein>
    <submittedName>
        <fullName evidence="3">DUF2314 domain-containing protein</fullName>
    </submittedName>
</protein>
<reference evidence="3" key="1">
    <citation type="submission" date="2021-02" db="EMBL/GenBank/DDBJ databases">
        <title>Fulvivirga sp. S481 isolated from sea water.</title>
        <authorList>
            <person name="Bae S.S."/>
            <person name="Baek K."/>
        </authorList>
    </citation>
    <scope>NUCLEOTIDE SEQUENCE</scope>
    <source>
        <strain evidence="3">S481</strain>
    </source>
</reference>
<evidence type="ECO:0000256" key="1">
    <source>
        <dbReference type="SAM" id="SignalP"/>
    </source>
</evidence>
<dbReference type="RefSeq" id="WP_205723511.1">
    <property type="nucleotide sequence ID" value="NZ_CP070608.1"/>
</dbReference>
<keyword evidence="4" id="KW-1185">Reference proteome</keyword>
<feature type="domain" description="DUF2314" evidence="2">
    <location>
        <begin position="88"/>
        <end position="172"/>
    </location>
</feature>